<evidence type="ECO:0000313" key="3">
    <source>
        <dbReference type="Proteomes" id="UP000006821"/>
    </source>
</evidence>
<name>Q603Q3_METCA</name>
<dbReference type="Proteomes" id="UP000006821">
    <property type="component" value="Chromosome"/>
</dbReference>
<dbReference type="EMBL" id="AE017282">
    <property type="protein sequence ID" value="AAU91164.1"/>
    <property type="molecule type" value="Genomic_DNA"/>
</dbReference>
<accession>Q603Q3</accession>
<feature type="compositionally biased region" description="Basic residues" evidence="1">
    <location>
        <begin position="9"/>
        <end position="19"/>
    </location>
</feature>
<dbReference type="HOGENOM" id="CLU_2844813_0_0_6"/>
<organism evidence="2 3">
    <name type="scientific">Methylococcus capsulatus (strain ATCC 33009 / NCIMB 11132 / Bath)</name>
    <dbReference type="NCBI Taxonomy" id="243233"/>
    <lineage>
        <taxon>Bacteria</taxon>
        <taxon>Pseudomonadati</taxon>
        <taxon>Pseudomonadota</taxon>
        <taxon>Gammaproteobacteria</taxon>
        <taxon>Methylococcales</taxon>
        <taxon>Methylococcaceae</taxon>
        <taxon>Methylococcus</taxon>
    </lineage>
</organism>
<proteinExistence type="predicted"/>
<dbReference type="STRING" id="243233.MCA2748"/>
<feature type="region of interest" description="Disordered" evidence="1">
    <location>
        <begin position="1"/>
        <end position="65"/>
    </location>
</feature>
<dbReference type="AlphaFoldDB" id="Q603Q3"/>
<sequence length="65" mass="7401">MSQGERTKIRSPFHLRRHDPSRTPCSPSPALKFRRAKTAERRSRFPAAARMPPLNEAGRQVSKGM</sequence>
<dbReference type="KEGG" id="mca:MCA2748"/>
<reference evidence="2 3" key="1">
    <citation type="journal article" date="2004" name="PLoS Biol.">
        <title>Genomic insights into methanotrophy: the complete genome sequence of Methylococcus capsulatus (Bath).</title>
        <authorList>
            <person name="Ward N.L."/>
            <person name="Larsen O."/>
            <person name="Sakwa J."/>
            <person name="Bruseth L."/>
            <person name="Khouri H.M."/>
            <person name="Durkin A.S."/>
            <person name="Dimitrov G."/>
            <person name="Jiang L."/>
            <person name="Scanlan D."/>
            <person name="Kang K.H."/>
            <person name="Lewis M.R."/>
            <person name="Nelson K.E."/>
            <person name="Methe B.A."/>
            <person name="Wu M."/>
            <person name="Heidelberg J.F."/>
            <person name="Paulsen I.T."/>
            <person name="Fouts D.E."/>
            <person name="Ravel J."/>
            <person name="Tettelin H."/>
            <person name="Ren Q."/>
            <person name="Read T.D."/>
            <person name="DeBoy R.T."/>
            <person name="Seshadri R."/>
            <person name="Salzberg S.L."/>
            <person name="Jensen H.B."/>
            <person name="Birkeland N.K."/>
            <person name="Nelson W.C."/>
            <person name="Dodson R.J."/>
            <person name="Grindhaug S.H."/>
            <person name="Holt I.E."/>
            <person name="Eidhammer I."/>
            <person name="Jonasen I."/>
            <person name="Vanaken S."/>
            <person name="Utterback T.R."/>
            <person name="Feldblyum T.V."/>
            <person name="Fraser C.M."/>
            <person name="Lillehaug J.R."/>
            <person name="Eisen J.A."/>
        </authorList>
    </citation>
    <scope>NUCLEOTIDE SEQUENCE [LARGE SCALE GENOMIC DNA]</scope>
    <source>
        <strain evidence="3">ATCC 33009 / NCIMB 11132 / Bath</strain>
    </source>
</reference>
<protein>
    <submittedName>
        <fullName evidence="2">Uncharacterized protein</fullName>
    </submittedName>
</protein>
<gene>
    <name evidence="2" type="ordered locus">MCA2748</name>
</gene>
<evidence type="ECO:0000313" key="2">
    <source>
        <dbReference type="EMBL" id="AAU91164.1"/>
    </source>
</evidence>
<evidence type="ECO:0000256" key="1">
    <source>
        <dbReference type="SAM" id="MobiDB-lite"/>
    </source>
</evidence>